<evidence type="ECO:0000313" key="2">
    <source>
        <dbReference type="EMBL" id="GBP49063.1"/>
    </source>
</evidence>
<protein>
    <submittedName>
        <fullName evidence="2">Uncharacterized protein</fullName>
    </submittedName>
</protein>
<evidence type="ECO:0000256" key="1">
    <source>
        <dbReference type="SAM" id="MobiDB-lite"/>
    </source>
</evidence>
<dbReference type="EMBL" id="BGZK01000536">
    <property type="protein sequence ID" value="GBP49063.1"/>
    <property type="molecule type" value="Genomic_DNA"/>
</dbReference>
<evidence type="ECO:0000313" key="3">
    <source>
        <dbReference type="Proteomes" id="UP000299102"/>
    </source>
</evidence>
<proteinExistence type="predicted"/>
<feature type="compositionally biased region" description="Basic residues" evidence="1">
    <location>
        <begin position="1"/>
        <end position="10"/>
    </location>
</feature>
<organism evidence="2 3">
    <name type="scientific">Eumeta variegata</name>
    <name type="common">Bagworm moth</name>
    <name type="synonym">Eumeta japonica</name>
    <dbReference type="NCBI Taxonomy" id="151549"/>
    <lineage>
        <taxon>Eukaryota</taxon>
        <taxon>Metazoa</taxon>
        <taxon>Ecdysozoa</taxon>
        <taxon>Arthropoda</taxon>
        <taxon>Hexapoda</taxon>
        <taxon>Insecta</taxon>
        <taxon>Pterygota</taxon>
        <taxon>Neoptera</taxon>
        <taxon>Endopterygota</taxon>
        <taxon>Lepidoptera</taxon>
        <taxon>Glossata</taxon>
        <taxon>Ditrysia</taxon>
        <taxon>Tineoidea</taxon>
        <taxon>Psychidae</taxon>
        <taxon>Oiketicinae</taxon>
        <taxon>Eumeta</taxon>
    </lineage>
</organism>
<accession>A0A4C1WDD7</accession>
<dbReference type="Proteomes" id="UP000299102">
    <property type="component" value="Unassembled WGS sequence"/>
</dbReference>
<feature type="region of interest" description="Disordered" evidence="1">
    <location>
        <begin position="1"/>
        <end position="22"/>
    </location>
</feature>
<reference evidence="2 3" key="1">
    <citation type="journal article" date="2019" name="Commun. Biol.">
        <title>The bagworm genome reveals a unique fibroin gene that provides high tensile strength.</title>
        <authorList>
            <person name="Kono N."/>
            <person name="Nakamura H."/>
            <person name="Ohtoshi R."/>
            <person name="Tomita M."/>
            <person name="Numata K."/>
            <person name="Arakawa K."/>
        </authorList>
    </citation>
    <scope>NUCLEOTIDE SEQUENCE [LARGE SCALE GENOMIC DNA]</scope>
</reference>
<sequence>MIPNRTKPRRVGSDPNNKGVDVPQPYFKIVSATRRTNVAEIGPRTCASRITPGGGRRFTRRLLFFNYVIFSKWSVPFRFYWTKLNGEGALESKGIFFFLDKVKVKAVL</sequence>
<gene>
    <name evidence="2" type="ORF">EVAR_81623_1</name>
</gene>
<comment type="caution">
    <text evidence="2">The sequence shown here is derived from an EMBL/GenBank/DDBJ whole genome shotgun (WGS) entry which is preliminary data.</text>
</comment>
<name>A0A4C1WDD7_EUMVA</name>
<dbReference type="AlphaFoldDB" id="A0A4C1WDD7"/>
<keyword evidence="3" id="KW-1185">Reference proteome</keyword>